<evidence type="ECO:0000256" key="8">
    <source>
        <dbReference type="SAM" id="Phobius"/>
    </source>
</evidence>
<keyword evidence="4 8" id="KW-0812">Transmembrane</keyword>
<keyword evidence="3" id="KW-0808">Transferase</keyword>
<dbReference type="SMART" id="SM00563">
    <property type="entry name" value="PlsC"/>
    <property type="match status" value="1"/>
</dbReference>
<feature type="transmembrane region" description="Helical" evidence="8">
    <location>
        <begin position="65"/>
        <end position="92"/>
    </location>
</feature>
<dbReference type="Pfam" id="PF23270">
    <property type="entry name" value="HAD_RAM2_N"/>
    <property type="match status" value="1"/>
</dbReference>
<protein>
    <recommendedName>
        <fullName evidence="9">Phospholipid/glycerol acyltransferase domain-containing protein</fullName>
    </recommendedName>
</protein>
<dbReference type="InterPro" id="IPR002123">
    <property type="entry name" value="Plipid/glycerol_acylTrfase"/>
</dbReference>
<keyword evidence="11" id="KW-1185">Reference proteome</keyword>
<evidence type="ECO:0000256" key="7">
    <source>
        <dbReference type="ARBA" id="ARBA00023315"/>
    </source>
</evidence>
<keyword evidence="5 8" id="KW-1133">Transmembrane helix</keyword>
<evidence type="ECO:0000313" key="11">
    <source>
        <dbReference type="Proteomes" id="UP000327013"/>
    </source>
</evidence>
<evidence type="ECO:0000256" key="4">
    <source>
        <dbReference type="ARBA" id="ARBA00022692"/>
    </source>
</evidence>
<comment type="subcellular location">
    <subcellularLocation>
        <location evidence="1">Membrane</location>
        <topology evidence="1">Multi-pass membrane protein</topology>
    </subcellularLocation>
</comment>
<dbReference type="AlphaFoldDB" id="A0A5N6RHS0"/>
<reference evidence="10 11" key="1">
    <citation type="submission" date="2019-06" db="EMBL/GenBank/DDBJ databases">
        <title>A chromosomal-level reference genome of Carpinus fangiana (Coryloideae, Betulaceae).</title>
        <authorList>
            <person name="Yang X."/>
            <person name="Wang Z."/>
            <person name="Zhang L."/>
            <person name="Hao G."/>
            <person name="Liu J."/>
            <person name="Yang Y."/>
        </authorList>
    </citation>
    <scope>NUCLEOTIDE SEQUENCE [LARGE SCALE GENOMIC DNA]</scope>
    <source>
        <strain evidence="10">Cfa_2016G</strain>
        <tissue evidence="10">Leaf</tissue>
    </source>
</reference>
<feature type="transmembrane region" description="Helical" evidence="8">
    <location>
        <begin position="267"/>
        <end position="285"/>
    </location>
</feature>
<dbReference type="EMBL" id="CM017326">
    <property type="protein sequence ID" value="KAE8077367.1"/>
    <property type="molecule type" value="Genomic_DNA"/>
</dbReference>
<evidence type="ECO:0000259" key="9">
    <source>
        <dbReference type="SMART" id="SM00563"/>
    </source>
</evidence>
<dbReference type="PANTHER" id="PTHR15486:SF65">
    <property type="entry name" value="GLYCEROL-3-PHOSPHATE ACYLTRANSFERASE"/>
    <property type="match status" value="1"/>
</dbReference>
<dbReference type="GO" id="GO:0016791">
    <property type="term" value="F:phosphatase activity"/>
    <property type="evidence" value="ECO:0007669"/>
    <property type="project" value="TreeGrafter"/>
</dbReference>
<dbReference type="Proteomes" id="UP000327013">
    <property type="component" value="Chromosome 6"/>
</dbReference>
<evidence type="ECO:0000256" key="6">
    <source>
        <dbReference type="ARBA" id="ARBA00023136"/>
    </source>
</evidence>
<dbReference type="GO" id="GO:0016020">
    <property type="term" value="C:membrane"/>
    <property type="evidence" value="ECO:0007669"/>
    <property type="project" value="UniProtKB-SubCell"/>
</dbReference>
<evidence type="ECO:0000313" key="10">
    <source>
        <dbReference type="EMBL" id="KAE8077367.1"/>
    </source>
</evidence>
<dbReference type="GO" id="GO:0010143">
    <property type="term" value="P:cutin biosynthetic process"/>
    <property type="evidence" value="ECO:0007669"/>
    <property type="project" value="TreeGrafter"/>
</dbReference>
<evidence type="ECO:0000256" key="1">
    <source>
        <dbReference type="ARBA" id="ARBA00004141"/>
    </source>
</evidence>
<dbReference type="PANTHER" id="PTHR15486">
    <property type="entry name" value="ANCIENT UBIQUITOUS PROTEIN"/>
    <property type="match status" value="1"/>
</dbReference>
<feature type="domain" description="Phospholipid/glycerol acyltransferase" evidence="9">
    <location>
        <begin position="333"/>
        <end position="435"/>
    </location>
</feature>
<evidence type="ECO:0000256" key="2">
    <source>
        <dbReference type="ARBA" id="ARBA00007937"/>
    </source>
</evidence>
<evidence type="ECO:0000256" key="5">
    <source>
        <dbReference type="ARBA" id="ARBA00022989"/>
    </source>
</evidence>
<comment type="similarity">
    <text evidence="2">Belongs to the GPAT/DAPAT family.</text>
</comment>
<gene>
    <name evidence="10" type="ORF">FH972_015938</name>
</gene>
<evidence type="ECO:0000256" key="3">
    <source>
        <dbReference type="ARBA" id="ARBA00022679"/>
    </source>
</evidence>
<dbReference type="Pfam" id="PF01553">
    <property type="entry name" value="Acyltransferase"/>
    <property type="match status" value="1"/>
</dbReference>
<accession>A0A5N6RHS0</accession>
<organism evidence="10 11">
    <name type="scientific">Carpinus fangiana</name>
    <dbReference type="NCBI Taxonomy" id="176857"/>
    <lineage>
        <taxon>Eukaryota</taxon>
        <taxon>Viridiplantae</taxon>
        <taxon>Streptophyta</taxon>
        <taxon>Embryophyta</taxon>
        <taxon>Tracheophyta</taxon>
        <taxon>Spermatophyta</taxon>
        <taxon>Magnoliopsida</taxon>
        <taxon>eudicotyledons</taxon>
        <taxon>Gunneridae</taxon>
        <taxon>Pentapetalae</taxon>
        <taxon>rosids</taxon>
        <taxon>fabids</taxon>
        <taxon>Fagales</taxon>
        <taxon>Betulaceae</taxon>
        <taxon>Carpinus</taxon>
    </lineage>
</organism>
<dbReference type="InterPro" id="IPR056462">
    <property type="entry name" value="HAD_RAM2/GPAT1-8"/>
</dbReference>
<dbReference type="SUPFAM" id="SSF69593">
    <property type="entry name" value="Glycerol-3-phosphate (1)-acyltransferase"/>
    <property type="match status" value="1"/>
</dbReference>
<dbReference type="GO" id="GO:0090447">
    <property type="term" value="F:glycerol-3-phosphate 2-O-acyltransferase activity"/>
    <property type="evidence" value="ECO:0007669"/>
    <property type="project" value="TreeGrafter"/>
</dbReference>
<dbReference type="CDD" id="cd06551">
    <property type="entry name" value="LPLAT"/>
    <property type="match status" value="1"/>
</dbReference>
<dbReference type="OrthoDB" id="1854593at2759"/>
<proteinExistence type="inferred from homology"/>
<sequence>MAGKSFPQIGLSFLFKLVRRSNGHASQIRYQKYTSLLHRAEDLSSQTLIFHSEDALLKSSSSFPYFMVVAFEAGGLLRALVFFLLYPLACLFGEELGLKIKVFLCFFGIKKEGFRIGISVLPKLFSQDVGREGFEVVMSFGRKVAVSNFPTVMVRGFLQDYLGVEAVVGRELKVVCGYFVGLMEEKLAAGSAALNEIILGEEEKTCSHVIGIGCYRSVLHQHPFAHCKEVYLVSKAEKRNWHVLPREKHPKPLIFHDGRLAFRPTPLATLAMFMWIPLGIFLFLIRFAAGQLLPLCFCSPIVAFTGAITNVSRPPKSSNTPPPTNNENRPNGTLYVCNHRTLLDPVYVSAVTSNPSLSAVTYSISKIYEVISPIRTIHLTRDREKDGVAMKKLLSQNDLAVCPEGTTCREPYLLRFSPLFAEVADDITPVAIDVQVSMFYGTTASGFKCLDPVFFFMNPFPTYNVKILEKLPSSRTCKHGGVSKYEVANHVQYEIAKALGFECTSFTRKDKYMILAGNEGLV</sequence>
<keyword evidence="7" id="KW-0012">Acyltransferase</keyword>
<name>A0A5N6RHS0_9ROSI</name>
<keyword evidence="6 8" id="KW-0472">Membrane</keyword>